<keyword evidence="5" id="KW-1185">Reference proteome</keyword>
<feature type="coiled-coil region" evidence="1">
    <location>
        <begin position="131"/>
        <end position="207"/>
    </location>
</feature>
<dbReference type="EMBL" id="SEZN01000005">
    <property type="protein sequence ID" value="RYU66148.1"/>
    <property type="molecule type" value="Genomic_DNA"/>
</dbReference>
<dbReference type="EMBL" id="SEZK01000003">
    <property type="protein sequence ID" value="RYU53703.1"/>
    <property type="molecule type" value="Genomic_DNA"/>
</dbReference>
<evidence type="ECO:0000313" key="4">
    <source>
        <dbReference type="Proteomes" id="UP000294063"/>
    </source>
</evidence>
<evidence type="ECO:0008006" key="6">
    <source>
        <dbReference type="Google" id="ProtNLM"/>
    </source>
</evidence>
<evidence type="ECO:0000313" key="3">
    <source>
        <dbReference type="EMBL" id="RYU66148.1"/>
    </source>
</evidence>
<gene>
    <name evidence="3" type="ORF">ERW53_04430</name>
    <name evidence="2" type="ORF">ERW57_03900</name>
</gene>
<dbReference type="Proteomes" id="UP000294063">
    <property type="component" value="Unassembled WGS sequence"/>
</dbReference>
<evidence type="ECO:0000313" key="2">
    <source>
        <dbReference type="EMBL" id="RYU53703.1"/>
    </source>
</evidence>
<reference evidence="4 5" key="1">
    <citation type="submission" date="2019-02" db="EMBL/GenBank/DDBJ databases">
        <title>Genome sequences of Aliivibrio finisterrensis strains from farmed Atlantic salmon.</title>
        <authorList>
            <person name="Bowman J.P."/>
        </authorList>
    </citation>
    <scope>NUCLEOTIDE SEQUENCE [LARGE SCALE GENOMIC DNA]</scope>
    <source>
        <strain evidence="3 5">A21</strain>
        <strain evidence="2 4">A46</strain>
    </source>
</reference>
<evidence type="ECO:0000313" key="5">
    <source>
        <dbReference type="Proteomes" id="UP000294166"/>
    </source>
</evidence>
<proteinExistence type="predicted"/>
<name>A0A4Q5KX32_9GAMM</name>
<dbReference type="Proteomes" id="UP000294166">
    <property type="component" value="Unassembled WGS sequence"/>
</dbReference>
<accession>A0A4Q5KX32</accession>
<sequence length="317" mass="35825">MARPKSYTQNDIINAANQLIEKGTEISGWQLREIIGHGRCDTLYKDLKQLIEQGHINLPDKSSIEVPQPAIAVLEDPKVLPLPIEIQESLKLIEGQLSSLLFALVTKLNASTDTHYEHLTRARLLESKTIAEEAVKKLVAAEENLLITEDRVKVQVELNEQLEQDNIALEEELGTAEQQCTEHLATLKSMRNENASLLSELEIGRQNEVLQNEQVLALTKQNTVLETQWNNCRTEVEKQIETESRLLVELDHVRQQLTILSTKYEGITQAEAKAQAKLESAIAEVAESKKLEAVLSEKIRHLKKHQRMISDEPITLD</sequence>
<dbReference type="AlphaFoldDB" id="A0A4Q5KX32"/>
<protein>
    <recommendedName>
        <fullName evidence="6">KfrA N-terminal DNA-binding domain-containing protein</fullName>
    </recommendedName>
</protein>
<evidence type="ECO:0000256" key="1">
    <source>
        <dbReference type="SAM" id="Coils"/>
    </source>
</evidence>
<organism evidence="2 4">
    <name type="scientific">Aliivibrio finisterrensis</name>
    <dbReference type="NCBI Taxonomy" id="511998"/>
    <lineage>
        <taxon>Bacteria</taxon>
        <taxon>Pseudomonadati</taxon>
        <taxon>Pseudomonadota</taxon>
        <taxon>Gammaproteobacteria</taxon>
        <taxon>Vibrionales</taxon>
        <taxon>Vibrionaceae</taxon>
        <taxon>Aliivibrio</taxon>
    </lineage>
</organism>
<dbReference type="RefSeq" id="WP_130048332.1">
    <property type="nucleotide sequence ID" value="NZ_SEZK01000003.1"/>
</dbReference>
<keyword evidence="1" id="KW-0175">Coiled coil</keyword>
<comment type="caution">
    <text evidence="2">The sequence shown here is derived from an EMBL/GenBank/DDBJ whole genome shotgun (WGS) entry which is preliminary data.</text>
</comment>